<keyword evidence="2" id="KW-0813">Transport</keyword>
<dbReference type="PANTHER" id="PTHR35869:SF1">
    <property type="entry name" value="OUTER-MEMBRANE LIPOPROTEIN CARRIER PROTEIN"/>
    <property type="match status" value="1"/>
</dbReference>
<dbReference type="RefSeq" id="WP_084912896.1">
    <property type="nucleotide sequence ID" value="NZ_MRWE01000027.1"/>
</dbReference>
<feature type="signal peptide" evidence="5">
    <location>
        <begin position="1"/>
        <end position="18"/>
    </location>
</feature>
<protein>
    <recommendedName>
        <fullName evidence="8">Outer membrane lipoprotein carrier protein LolA</fullName>
    </recommendedName>
</protein>
<evidence type="ECO:0000313" key="7">
    <source>
        <dbReference type="Proteomes" id="UP000192536"/>
    </source>
</evidence>
<dbReference type="STRING" id="1646377.BS640_15740"/>
<sequence length="201" mass="23087">MRRLVFLMLGLFSLSVHAVTLDDLQQRFSQQPVLRAEFSQQRSVSGMDQKLNSSGILVISRNDGLWWQQEKPFALSLLLTDSRMVQTMAGQPPQTVTAQNNPQMFQFNSLLTALFHADHRALEQNFTLDFSDRGQGNWKLVLTPKTSPLNRLFKTIRLEGQTFLNNININDMQGDVTQIRFFNQRTEPKTLTDAEKQHFSS</sequence>
<keyword evidence="7" id="KW-1185">Reference proteome</keyword>
<dbReference type="PANTHER" id="PTHR35869">
    <property type="entry name" value="OUTER-MEMBRANE LIPOPROTEIN CARRIER PROTEIN"/>
    <property type="match status" value="1"/>
</dbReference>
<reference evidence="6 7" key="1">
    <citation type="journal article" date="2017" name="Int. J. Syst. Evol. Microbiol.">
        <title>Rouxiella badensis sp. nov. and Rouxiella silvae sp. nov. isolated from peat bog soil in Germany and emendation of the genus description.</title>
        <authorList>
            <person name="Le Fleche-Mateos A."/>
            <person name="Kugler J.H."/>
            <person name="Hansen S.H."/>
            <person name="Syldatk C."/>
            <person name="Hausmann R."/>
            <person name="Lomprez F."/>
            <person name="Vandenbogaert M."/>
            <person name="Manuguerra J.C."/>
            <person name="Grimont P.A."/>
        </authorList>
    </citation>
    <scope>NUCLEOTIDE SEQUENCE [LARGE SCALE GENOMIC DNA]</scope>
    <source>
        <strain evidence="6 7">DSM 100043</strain>
    </source>
</reference>
<dbReference type="AlphaFoldDB" id="A0A1X0WCR1"/>
<dbReference type="CDD" id="cd16325">
    <property type="entry name" value="LolA"/>
    <property type="match status" value="1"/>
</dbReference>
<dbReference type="Gene3D" id="2.50.20.10">
    <property type="entry name" value="Lipoprotein localisation LolA/LolB/LppX"/>
    <property type="match status" value="1"/>
</dbReference>
<dbReference type="SUPFAM" id="SSF89392">
    <property type="entry name" value="Prokaryotic lipoproteins and lipoprotein localization factors"/>
    <property type="match status" value="1"/>
</dbReference>
<accession>A0A1X0WCR1</accession>
<dbReference type="Proteomes" id="UP000192536">
    <property type="component" value="Unassembled WGS sequence"/>
</dbReference>
<evidence type="ECO:0000256" key="4">
    <source>
        <dbReference type="ARBA" id="ARBA00022927"/>
    </source>
</evidence>
<dbReference type="InterPro" id="IPR029046">
    <property type="entry name" value="LolA/LolB/LppX"/>
</dbReference>
<proteinExistence type="predicted"/>
<keyword evidence="3 5" id="KW-0732">Signal</keyword>
<gene>
    <name evidence="6" type="ORF">BS640_15740</name>
</gene>
<dbReference type="InterPro" id="IPR004564">
    <property type="entry name" value="OM_lipoprot_carrier_LolA-like"/>
</dbReference>
<dbReference type="GO" id="GO:0015031">
    <property type="term" value="P:protein transport"/>
    <property type="evidence" value="ECO:0007669"/>
    <property type="project" value="UniProtKB-KW"/>
</dbReference>
<keyword evidence="4" id="KW-0653">Protein transport</keyword>
<evidence type="ECO:0000256" key="2">
    <source>
        <dbReference type="ARBA" id="ARBA00022448"/>
    </source>
</evidence>
<evidence type="ECO:0000256" key="3">
    <source>
        <dbReference type="ARBA" id="ARBA00022729"/>
    </source>
</evidence>
<evidence type="ECO:0008006" key="8">
    <source>
        <dbReference type="Google" id="ProtNLM"/>
    </source>
</evidence>
<dbReference type="Pfam" id="PF03548">
    <property type="entry name" value="LolA"/>
    <property type="match status" value="1"/>
</dbReference>
<feature type="chain" id="PRO_5012800834" description="Outer membrane lipoprotein carrier protein LolA" evidence="5">
    <location>
        <begin position="19"/>
        <end position="201"/>
    </location>
</feature>
<evidence type="ECO:0000256" key="5">
    <source>
        <dbReference type="SAM" id="SignalP"/>
    </source>
</evidence>
<comment type="subunit">
    <text evidence="1">Monomer.</text>
</comment>
<organism evidence="6 7">
    <name type="scientific">Rouxiella badensis</name>
    <dbReference type="NCBI Taxonomy" id="1646377"/>
    <lineage>
        <taxon>Bacteria</taxon>
        <taxon>Pseudomonadati</taxon>
        <taxon>Pseudomonadota</taxon>
        <taxon>Gammaproteobacteria</taxon>
        <taxon>Enterobacterales</taxon>
        <taxon>Yersiniaceae</taxon>
        <taxon>Rouxiella</taxon>
    </lineage>
</organism>
<evidence type="ECO:0000256" key="1">
    <source>
        <dbReference type="ARBA" id="ARBA00011245"/>
    </source>
</evidence>
<name>A0A1X0WCR1_9GAMM</name>
<evidence type="ECO:0000313" key="6">
    <source>
        <dbReference type="EMBL" id="ORJ24574.1"/>
    </source>
</evidence>
<dbReference type="EMBL" id="MRWE01000027">
    <property type="protein sequence ID" value="ORJ24574.1"/>
    <property type="molecule type" value="Genomic_DNA"/>
</dbReference>
<comment type="caution">
    <text evidence="6">The sequence shown here is derived from an EMBL/GenBank/DDBJ whole genome shotgun (WGS) entry which is preliminary data.</text>
</comment>